<protein>
    <submittedName>
        <fullName evidence="2">Uncharacterized protein</fullName>
    </submittedName>
</protein>
<evidence type="ECO:0000256" key="1">
    <source>
        <dbReference type="SAM" id="MobiDB-lite"/>
    </source>
</evidence>
<feature type="compositionally biased region" description="Basic and acidic residues" evidence="1">
    <location>
        <begin position="43"/>
        <end position="55"/>
    </location>
</feature>
<dbReference type="Proteomes" id="UP000326396">
    <property type="component" value="Unassembled WGS sequence"/>
</dbReference>
<evidence type="ECO:0000313" key="3">
    <source>
        <dbReference type="Proteomes" id="UP000326396"/>
    </source>
</evidence>
<accession>A0A5N6LI73</accession>
<gene>
    <name evidence="2" type="ORF">E3N88_42282</name>
</gene>
<keyword evidence="3" id="KW-1185">Reference proteome</keyword>
<evidence type="ECO:0000313" key="2">
    <source>
        <dbReference type="EMBL" id="KAD1794289.1"/>
    </source>
</evidence>
<proteinExistence type="predicted"/>
<name>A0A5N6LI73_9ASTR</name>
<dbReference type="EMBL" id="SZYD01000475">
    <property type="protein sequence ID" value="KAD1794289.1"/>
    <property type="molecule type" value="Genomic_DNA"/>
</dbReference>
<feature type="region of interest" description="Disordered" evidence="1">
    <location>
        <begin position="30"/>
        <end position="71"/>
    </location>
</feature>
<sequence>MDTRSSSELKKALDNLEAEKREMADQMKKLQDHIRDLTMTGRRHQEESSFEDTPKPIHPHPLTRQRSNGEL</sequence>
<reference evidence="2 3" key="1">
    <citation type="submission" date="2019-05" db="EMBL/GenBank/DDBJ databases">
        <title>Mikania micrantha, genome provides insights into the molecular mechanism of rapid growth.</title>
        <authorList>
            <person name="Liu B."/>
        </authorList>
    </citation>
    <scope>NUCLEOTIDE SEQUENCE [LARGE SCALE GENOMIC DNA]</scope>
    <source>
        <strain evidence="2">NLD-2019</strain>
        <tissue evidence="2">Leaf</tissue>
    </source>
</reference>
<comment type="caution">
    <text evidence="2">The sequence shown here is derived from an EMBL/GenBank/DDBJ whole genome shotgun (WGS) entry which is preliminary data.</text>
</comment>
<organism evidence="2 3">
    <name type="scientific">Mikania micrantha</name>
    <name type="common">bitter vine</name>
    <dbReference type="NCBI Taxonomy" id="192012"/>
    <lineage>
        <taxon>Eukaryota</taxon>
        <taxon>Viridiplantae</taxon>
        <taxon>Streptophyta</taxon>
        <taxon>Embryophyta</taxon>
        <taxon>Tracheophyta</taxon>
        <taxon>Spermatophyta</taxon>
        <taxon>Magnoliopsida</taxon>
        <taxon>eudicotyledons</taxon>
        <taxon>Gunneridae</taxon>
        <taxon>Pentapetalae</taxon>
        <taxon>asterids</taxon>
        <taxon>campanulids</taxon>
        <taxon>Asterales</taxon>
        <taxon>Asteraceae</taxon>
        <taxon>Asteroideae</taxon>
        <taxon>Heliantheae alliance</taxon>
        <taxon>Eupatorieae</taxon>
        <taxon>Mikania</taxon>
    </lineage>
</organism>
<dbReference type="AlphaFoldDB" id="A0A5N6LI73"/>